<keyword evidence="4" id="KW-0130">Cell adhesion</keyword>
<evidence type="ECO:0000256" key="4">
    <source>
        <dbReference type="ARBA" id="ARBA00022889"/>
    </source>
</evidence>
<dbReference type="Pfam" id="PF06060">
    <property type="entry name" value="Mesothelin"/>
    <property type="match status" value="1"/>
</dbReference>
<evidence type="ECO:0000256" key="1">
    <source>
        <dbReference type="ARBA" id="ARBA00004370"/>
    </source>
</evidence>
<evidence type="ECO:0000256" key="5">
    <source>
        <dbReference type="ARBA" id="ARBA00023136"/>
    </source>
</evidence>
<dbReference type="PANTHER" id="PTHR23412:SF15">
    <property type="entry name" value="MESOTHELIN-LIKE PROTEIN"/>
    <property type="match status" value="1"/>
</dbReference>
<feature type="non-terminal residue" evidence="8">
    <location>
        <position position="580"/>
    </location>
</feature>
<dbReference type="GO" id="GO:0007160">
    <property type="term" value="P:cell-matrix adhesion"/>
    <property type="evidence" value="ECO:0007669"/>
    <property type="project" value="TreeGrafter"/>
</dbReference>
<dbReference type="GO" id="GO:0009986">
    <property type="term" value="C:cell surface"/>
    <property type="evidence" value="ECO:0007669"/>
    <property type="project" value="TreeGrafter"/>
</dbReference>
<dbReference type="InterPro" id="IPR010335">
    <property type="entry name" value="Mesothelin"/>
</dbReference>
<dbReference type="Gene3D" id="1.20.970.40">
    <property type="match status" value="1"/>
</dbReference>
<dbReference type="AlphaFoldDB" id="A0A7L1NCS7"/>
<accession>A0A7L1NCS7</accession>
<sequence length="580" mass="61396">PPPLAPHSLSEVRGGTCGEFYARASRGNLDLLPWGSAQRRGLLRGALGCLGVRSSRLHPEQLRSLGALVCDMEPQTIPASGPSILENLKLCPTLTRPQRDALNALLLAGGTSYGAPSCWDLQTLQDLGPLVMALNQTTLSLVAKAEREALARSIVATYSSRGLAQREKSLTLLRTLVAPSASSDARVKRNADGCSPKPITASTLSDPIFFIYYTPREFELCLTEEVLKSDLELLLEFPLPGSYLGALKNRLEQVYPSGIPEEQLRLLGSFSCLFSVEEISRWPVQSNETLSALLAGGCGAPQAQEMIRRFLELGGAFAGPLLRRMGGEKLCGLPEEELQRLPAALMGVVGQLNISSCSPAKKTLLYRTARAHLGTSGYCWLRPFLGGAPAEDLKALAEGEEPVNMDMETFLSLNPEELQKLSVLDVKNLLGTNLPALKAAENEPLVVLWLEKQSQRDLDCILGIGLRGGTSTPPHPTVSASSTPNGPKPSTLPTGPTAPAVSPSTEPSPPLHTTASSTHQPSPAVVTHSAPSTLVPTSSTPTVSTSPSVPAGTTHPIPPTHSTTTTSTSSAPSTPTVSTS</sequence>
<dbReference type="EMBL" id="VXBP01004868">
    <property type="protein sequence ID" value="NXN97259.1"/>
    <property type="molecule type" value="Genomic_DNA"/>
</dbReference>
<dbReference type="InterPro" id="IPR026664">
    <property type="entry name" value="Stereocilin-rel"/>
</dbReference>
<dbReference type="OrthoDB" id="9909579at2759"/>
<comment type="subcellular location">
    <subcellularLocation>
        <location evidence="1">Membrane</location>
    </subcellularLocation>
</comment>
<dbReference type="Proteomes" id="UP000565785">
    <property type="component" value="Unassembled WGS sequence"/>
</dbReference>
<keyword evidence="5" id="KW-0472">Membrane</keyword>
<dbReference type="GO" id="GO:0016020">
    <property type="term" value="C:membrane"/>
    <property type="evidence" value="ECO:0007669"/>
    <property type="project" value="UniProtKB-SubCell"/>
</dbReference>
<evidence type="ECO:0000313" key="9">
    <source>
        <dbReference type="Proteomes" id="UP000565785"/>
    </source>
</evidence>
<name>A0A7L1NCS7_RHICY</name>
<comment type="similarity">
    <text evidence="2">Belongs to the mesothelin family.</text>
</comment>
<evidence type="ECO:0000256" key="6">
    <source>
        <dbReference type="ARBA" id="ARBA00023180"/>
    </source>
</evidence>
<feature type="compositionally biased region" description="Polar residues" evidence="7">
    <location>
        <begin position="511"/>
        <end position="521"/>
    </location>
</feature>
<protein>
    <submittedName>
        <fullName evidence="8">MSLNL protein</fullName>
    </submittedName>
</protein>
<evidence type="ECO:0000256" key="3">
    <source>
        <dbReference type="ARBA" id="ARBA00022729"/>
    </source>
</evidence>
<keyword evidence="3" id="KW-0732">Signal</keyword>
<feature type="non-terminal residue" evidence="8">
    <location>
        <position position="1"/>
    </location>
</feature>
<evidence type="ECO:0000256" key="7">
    <source>
        <dbReference type="SAM" id="MobiDB-lite"/>
    </source>
</evidence>
<evidence type="ECO:0000313" key="8">
    <source>
        <dbReference type="EMBL" id="NXN97259.1"/>
    </source>
</evidence>
<evidence type="ECO:0000256" key="2">
    <source>
        <dbReference type="ARBA" id="ARBA00011016"/>
    </source>
</evidence>
<gene>
    <name evidence="8" type="primary">Mslnl</name>
    <name evidence="8" type="ORF">RHICYA_R16048</name>
</gene>
<reference evidence="8 9" key="1">
    <citation type="submission" date="2019-09" db="EMBL/GenBank/DDBJ databases">
        <title>Bird 10,000 Genomes (B10K) Project - Family phase.</title>
        <authorList>
            <person name="Zhang G."/>
        </authorList>
    </citation>
    <scope>NUCLEOTIDE SEQUENCE [LARGE SCALE GENOMIC DNA]</scope>
    <source>
        <strain evidence="8">B10K-DU-002-35</strain>
        <tissue evidence="8">Muscle</tissue>
    </source>
</reference>
<feature type="region of interest" description="Disordered" evidence="7">
    <location>
        <begin position="466"/>
        <end position="580"/>
    </location>
</feature>
<keyword evidence="6" id="KW-0325">Glycoprotein</keyword>
<keyword evidence="9" id="KW-1185">Reference proteome</keyword>
<proteinExistence type="inferred from homology"/>
<dbReference type="PANTHER" id="PTHR23412">
    <property type="entry name" value="STEREOCILIN RELATED"/>
    <property type="match status" value="1"/>
</dbReference>
<organism evidence="8 9">
    <name type="scientific">Rhinopomastus cyanomelas</name>
    <name type="common">Common scimitarbill</name>
    <dbReference type="NCBI Taxonomy" id="113115"/>
    <lineage>
        <taxon>Eukaryota</taxon>
        <taxon>Metazoa</taxon>
        <taxon>Chordata</taxon>
        <taxon>Craniata</taxon>
        <taxon>Vertebrata</taxon>
        <taxon>Euteleostomi</taxon>
        <taxon>Archelosauria</taxon>
        <taxon>Archosauria</taxon>
        <taxon>Dinosauria</taxon>
        <taxon>Saurischia</taxon>
        <taxon>Theropoda</taxon>
        <taxon>Coelurosauria</taxon>
        <taxon>Aves</taxon>
        <taxon>Neognathae</taxon>
        <taxon>Neoaves</taxon>
        <taxon>Telluraves</taxon>
        <taxon>Coraciimorphae</taxon>
        <taxon>Bucerotiformes</taxon>
        <taxon>Rhinopomastidae</taxon>
        <taxon>Rhinopomastus</taxon>
    </lineage>
</organism>
<feature type="compositionally biased region" description="Low complexity" evidence="7">
    <location>
        <begin position="529"/>
        <end position="580"/>
    </location>
</feature>
<comment type="caution">
    <text evidence="8">The sequence shown here is derived from an EMBL/GenBank/DDBJ whole genome shotgun (WGS) entry which is preliminary data.</text>
</comment>